<keyword evidence="7" id="KW-1185">Reference proteome</keyword>
<proteinExistence type="predicted"/>
<dbReference type="GO" id="GO:0050661">
    <property type="term" value="F:NADP binding"/>
    <property type="evidence" value="ECO:0007669"/>
    <property type="project" value="InterPro"/>
</dbReference>
<gene>
    <name evidence="6" type="ORF">D9611_012009</name>
</gene>
<comment type="cofactor">
    <cofactor evidence="1">
        <name>FMN</name>
        <dbReference type="ChEBI" id="CHEBI:58210"/>
    </cofactor>
</comment>
<dbReference type="InterPro" id="IPR044152">
    <property type="entry name" value="YqjM-like"/>
</dbReference>
<protein>
    <submittedName>
        <fullName evidence="6">Uncharacterized protein</fullName>
    </submittedName>
</protein>
<accession>A0A8H5C424</accession>
<keyword evidence="4" id="KW-0521">NADP</keyword>
<dbReference type="SUPFAM" id="SSF51395">
    <property type="entry name" value="FMN-linked oxidoreductases"/>
    <property type="match status" value="1"/>
</dbReference>
<keyword evidence="5" id="KW-0560">Oxidoreductase</keyword>
<dbReference type="InterPro" id="IPR013785">
    <property type="entry name" value="Aldolase_TIM"/>
</dbReference>
<dbReference type="PANTHER" id="PTHR43303">
    <property type="entry name" value="NADPH DEHYDROGENASE C23G7.10C-RELATED"/>
    <property type="match status" value="1"/>
</dbReference>
<evidence type="ECO:0000256" key="5">
    <source>
        <dbReference type="ARBA" id="ARBA00023002"/>
    </source>
</evidence>
<dbReference type="GO" id="GO:0010181">
    <property type="term" value="F:FMN binding"/>
    <property type="evidence" value="ECO:0007669"/>
    <property type="project" value="InterPro"/>
</dbReference>
<keyword evidence="2" id="KW-0285">Flavoprotein</keyword>
<evidence type="ECO:0000313" key="6">
    <source>
        <dbReference type="EMBL" id="KAF5334656.1"/>
    </source>
</evidence>
<dbReference type="PANTHER" id="PTHR43303:SF4">
    <property type="entry name" value="NADPH DEHYDROGENASE C23G7.10C-RELATED"/>
    <property type="match status" value="1"/>
</dbReference>
<evidence type="ECO:0000256" key="2">
    <source>
        <dbReference type="ARBA" id="ARBA00022630"/>
    </source>
</evidence>
<dbReference type="CDD" id="cd02932">
    <property type="entry name" value="OYE_YqiM_FMN"/>
    <property type="match status" value="1"/>
</dbReference>
<dbReference type="InterPro" id="IPR001155">
    <property type="entry name" value="OxRdtase_FMN_N"/>
</dbReference>
<evidence type="ECO:0000256" key="3">
    <source>
        <dbReference type="ARBA" id="ARBA00022643"/>
    </source>
</evidence>
<dbReference type="Pfam" id="PF00724">
    <property type="entry name" value="Oxidored_FMN"/>
    <property type="match status" value="1"/>
</dbReference>
<organism evidence="6 7">
    <name type="scientific">Ephemerocybe angulata</name>
    <dbReference type="NCBI Taxonomy" id="980116"/>
    <lineage>
        <taxon>Eukaryota</taxon>
        <taxon>Fungi</taxon>
        <taxon>Dikarya</taxon>
        <taxon>Basidiomycota</taxon>
        <taxon>Agaricomycotina</taxon>
        <taxon>Agaricomycetes</taxon>
        <taxon>Agaricomycetidae</taxon>
        <taxon>Agaricales</taxon>
        <taxon>Agaricineae</taxon>
        <taxon>Psathyrellaceae</taxon>
        <taxon>Ephemerocybe</taxon>
    </lineage>
</organism>
<dbReference type="AlphaFoldDB" id="A0A8H5C424"/>
<evidence type="ECO:0000256" key="1">
    <source>
        <dbReference type="ARBA" id="ARBA00001917"/>
    </source>
</evidence>
<keyword evidence="3" id="KW-0288">FMN</keyword>
<dbReference type="GO" id="GO:0003959">
    <property type="term" value="F:NADPH dehydrogenase activity"/>
    <property type="evidence" value="ECO:0007669"/>
    <property type="project" value="InterPro"/>
</dbReference>
<dbReference type="Proteomes" id="UP000541558">
    <property type="component" value="Unassembled WGS sequence"/>
</dbReference>
<dbReference type="OrthoDB" id="72788at2759"/>
<sequence>MSSKARNVPAPGIPYFTPAQRPPAGSAFFPQPSGRDIPKVFQPLRIRGVEFHNRIFLSPLCQYSADNGKMTPWHMAHIGGIALRGPGLSCIEATAVLPEGRITPEDVGIWSDEHVQGLSELVTFVHSQSQKIAIQLAHAGRKASTLAPWIAGDSVASEAAGGWPDNVWGPSDIPYNETFPVPKVFTKEGINKVIKAFEDGAKRALKAGFDVIEIHSAHGYLLDSFLSPASNKRTDEYGGSFVNRIRLLLEVVDTVRRVIPETMPLFVRISATDWLEESLPNEPSWRSEDTVRLAPILYEHGVDLLDCSTGGNHEKQRIKGGPAYQTPFAHAVMQGIGAKESFPMNTQSPMTGNGRLPRLIVSSVGAITTGPLAEKLLQNGHLDVVCVGRQFLRNPFTVWAWADELEREGEEVQLQLPAQIGWGFKGRGKRCSDGKEDCASKPENCQRVGGCKV</sequence>
<name>A0A8H5C424_9AGAR</name>
<evidence type="ECO:0000256" key="4">
    <source>
        <dbReference type="ARBA" id="ARBA00022857"/>
    </source>
</evidence>
<evidence type="ECO:0000313" key="7">
    <source>
        <dbReference type="Proteomes" id="UP000541558"/>
    </source>
</evidence>
<reference evidence="6 7" key="1">
    <citation type="journal article" date="2020" name="ISME J.">
        <title>Uncovering the hidden diversity of litter-decomposition mechanisms in mushroom-forming fungi.</title>
        <authorList>
            <person name="Floudas D."/>
            <person name="Bentzer J."/>
            <person name="Ahren D."/>
            <person name="Johansson T."/>
            <person name="Persson P."/>
            <person name="Tunlid A."/>
        </authorList>
    </citation>
    <scope>NUCLEOTIDE SEQUENCE [LARGE SCALE GENOMIC DNA]</scope>
    <source>
        <strain evidence="6 7">CBS 175.51</strain>
    </source>
</reference>
<dbReference type="EMBL" id="JAACJK010000067">
    <property type="protein sequence ID" value="KAF5334656.1"/>
    <property type="molecule type" value="Genomic_DNA"/>
</dbReference>
<comment type="caution">
    <text evidence="6">The sequence shown here is derived from an EMBL/GenBank/DDBJ whole genome shotgun (WGS) entry which is preliminary data.</text>
</comment>
<dbReference type="Gene3D" id="3.20.20.70">
    <property type="entry name" value="Aldolase class I"/>
    <property type="match status" value="1"/>
</dbReference>